<dbReference type="RefSeq" id="WP_418890211.1">
    <property type="nucleotide sequence ID" value="NZ_JBEUWX010000001.1"/>
</dbReference>
<feature type="binding site" evidence="7">
    <location>
        <position position="191"/>
    </location>
    <ligand>
        <name>UDP-N-acetyl-alpha-D-muramoyl-L-alanyl-D-glutamate</name>
        <dbReference type="ChEBI" id="CHEBI:83900"/>
    </ligand>
</feature>
<evidence type="ECO:0000313" key="12">
    <source>
        <dbReference type="EMBL" id="MFA9949053.1"/>
    </source>
</evidence>
<keyword evidence="6 7" id="KW-0961">Cell wall biogenesis/degradation</keyword>
<proteinExistence type="inferred from homology"/>
<evidence type="ECO:0000259" key="10">
    <source>
        <dbReference type="Pfam" id="PF02875"/>
    </source>
</evidence>
<evidence type="ECO:0000256" key="1">
    <source>
        <dbReference type="ARBA" id="ARBA00005898"/>
    </source>
</evidence>
<dbReference type="InterPro" id="IPR013221">
    <property type="entry name" value="Mur_ligase_cen"/>
</dbReference>
<dbReference type="EMBL" id="JBEUWX010000001">
    <property type="protein sequence ID" value="MFA9949053.1"/>
    <property type="molecule type" value="Genomic_DNA"/>
</dbReference>
<feature type="binding site" evidence="7">
    <location>
        <begin position="156"/>
        <end position="157"/>
    </location>
    <ligand>
        <name>UDP-N-acetyl-alpha-D-muramoyl-L-alanyl-D-glutamate</name>
        <dbReference type="ChEBI" id="CHEBI:83900"/>
    </ligand>
</feature>
<dbReference type="EC" id="6.3.2.13" evidence="7"/>
<feature type="domain" description="Mur ligase C-terminal" evidence="10">
    <location>
        <begin position="349"/>
        <end position="475"/>
    </location>
</feature>
<evidence type="ECO:0000259" key="11">
    <source>
        <dbReference type="Pfam" id="PF08245"/>
    </source>
</evidence>
<keyword evidence="5 7" id="KW-0131">Cell cycle</keyword>
<evidence type="ECO:0000256" key="8">
    <source>
        <dbReference type="RuleBase" id="RU004135"/>
    </source>
</evidence>
<evidence type="ECO:0000313" key="13">
    <source>
        <dbReference type="Proteomes" id="UP001574673"/>
    </source>
</evidence>
<keyword evidence="2 7" id="KW-0132">Cell division</keyword>
<dbReference type="Proteomes" id="UP001574673">
    <property type="component" value="Unassembled WGS sequence"/>
</dbReference>
<comment type="cofactor">
    <cofactor evidence="7">
        <name>Mg(2+)</name>
        <dbReference type="ChEBI" id="CHEBI:18420"/>
    </cofactor>
</comment>
<feature type="binding site" evidence="7">
    <location>
        <begin position="425"/>
        <end position="428"/>
    </location>
    <ligand>
        <name>meso-2,6-diaminopimelate</name>
        <dbReference type="ChEBI" id="CHEBI:57791"/>
    </ligand>
</feature>
<comment type="pathway">
    <text evidence="7 8">Cell wall biogenesis; peptidoglycan biosynthesis.</text>
</comment>
<comment type="caution">
    <text evidence="12">The sequence shown here is derived from an EMBL/GenBank/DDBJ whole genome shotgun (WGS) entry which is preliminary data.</text>
</comment>
<comment type="PTM">
    <text evidence="7">Carboxylation is probably crucial for Mg(2+) binding and, consequently, for the gamma-phosphate positioning of ATP.</text>
</comment>
<keyword evidence="13" id="KW-1185">Reference proteome</keyword>
<gene>
    <name evidence="7" type="primary">murE</name>
    <name evidence="12" type="ORF">ABCS64_01710</name>
</gene>
<evidence type="ECO:0000259" key="9">
    <source>
        <dbReference type="Pfam" id="PF01225"/>
    </source>
</evidence>
<comment type="catalytic activity">
    <reaction evidence="7">
        <text>UDP-N-acetyl-alpha-D-muramoyl-L-alanyl-D-glutamate + meso-2,6-diaminopimelate + ATP = UDP-N-acetyl-alpha-D-muramoyl-L-alanyl-gamma-D-glutamyl-meso-2,6-diaminopimelate + ADP + phosphate + H(+)</text>
        <dbReference type="Rhea" id="RHEA:23676"/>
        <dbReference type="ChEBI" id="CHEBI:15378"/>
        <dbReference type="ChEBI" id="CHEBI:30616"/>
        <dbReference type="ChEBI" id="CHEBI:43474"/>
        <dbReference type="ChEBI" id="CHEBI:57791"/>
        <dbReference type="ChEBI" id="CHEBI:83900"/>
        <dbReference type="ChEBI" id="CHEBI:83905"/>
        <dbReference type="ChEBI" id="CHEBI:456216"/>
        <dbReference type="EC" id="6.3.2.13"/>
    </reaction>
</comment>
<reference evidence="13" key="1">
    <citation type="submission" date="2024-06" db="EMBL/GenBank/DDBJ databases">
        <title>Radixoralia hellwigii gen. nov., sp nov., isolated from a root canal in the human oral cavity.</title>
        <authorList>
            <person name="Bartsch S."/>
            <person name="Wittmer A."/>
            <person name="Schulz A.-K."/>
            <person name="Neumann-Schaal M."/>
            <person name="Wolf J."/>
            <person name="Gronow S."/>
            <person name="Tennert C."/>
            <person name="Haecker G."/>
            <person name="Cieplik F."/>
            <person name="Al-Ahmad A."/>
        </authorList>
    </citation>
    <scope>NUCLEOTIDE SEQUENCE [LARGE SCALE GENOMIC DNA]</scope>
    <source>
        <strain evidence="13">Wk13</strain>
    </source>
</reference>
<evidence type="ECO:0000256" key="2">
    <source>
        <dbReference type="ARBA" id="ARBA00022618"/>
    </source>
</evidence>
<keyword evidence="4 7" id="KW-0573">Peptidoglycan synthesis</keyword>
<comment type="similarity">
    <text evidence="1 7">Belongs to the MurCDEF family. MurE subfamily.</text>
</comment>
<dbReference type="PANTHER" id="PTHR23135">
    <property type="entry name" value="MUR LIGASE FAMILY MEMBER"/>
    <property type="match status" value="1"/>
</dbReference>
<dbReference type="SUPFAM" id="SSF63418">
    <property type="entry name" value="MurE/MurF N-terminal domain"/>
    <property type="match status" value="1"/>
</dbReference>
<keyword evidence="7 12" id="KW-0436">Ligase</keyword>
<protein>
    <recommendedName>
        <fullName evidence="7">UDP-N-acetylmuramoyl-L-alanyl-D-glutamate--2,6-diaminopimelate ligase</fullName>
        <ecNumber evidence="7">6.3.2.13</ecNumber>
    </recommendedName>
    <alternativeName>
        <fullName evidence="7">Meso-A2pm-adding enzyme</fullName>
    </alternativeName>
    <alternativeName>
        <fullName evidence="7">Meso-diaminopimelate-adding enzyme</fullName>
    </alternativeName>
    <alternativeName>
        <fullName evidence="7">UDP-MurNAc-L-Ala-D-Glu:meso-diaminopimelate ligase</fullName>
    </alternativeName>
    <alternativeName>
        <fullName evidence="7">UDP-MurNAc-tripeptide synthetase</fullName>
    </alternativeName>
    <alternativeName>
        <fullName evidence="7">UDP-N-acetylmuramyl-tripeptide synthetase</fullName>
    </alternativeName>
</protein>
<dbReference type="PANTHER" id="PTHR23135:SF4">
    <property type="entry name" value="UDP-N-ACETYLMURAMOYL-L-ALANYL-D-GLUTAMATE--2,6-DIAMINOPIMELATE LIGASE MURE HOMOLOG, CHLOROPLASTIC"/>
    <property type="match status" value="1"/>
</dbReference>
<dbReference type="Pfam" id="PF02875">
    <property type="entry name" value="Mur_ligase_C"/>
    <property type="match status" value="1"/>
</dbReference>
<dbReference type="Pfam" id="PF08245">
    <property type="entry name" value="Mur_ligase_M"/>
    <property type="match status" value="1"/>
</dbReference>
<feature type="domain" description="Mur ligase central" evidence="11">
    <location>
        <begin position="115"/>
        <end position="326"/>
    </location>
</feature>
<feature type="domain" description="Mur ligase N-terminal catalytic" evidence="9">
    <location>
        <begin position="29"/>
        <end position="76"/>
    </location>
</feature>
<evidence type="ECO:0000256" key="5">
    <source>
        <dbReference type="ARBA" id="ARBA00023306"/>
    </source>
</evidence>
<feature type="binding site" evidence="7">
    <location>
        <position position="473"/>
    </location>
    <ligand>
        <name>meso-2,6-diaminopimelate</name>
        <dbReference type="ChEBI" id="CHEBI:57791"/>
    </ligand>
</feature>
<sequence length="507" mass="54076">MSRPNVPPSLSAADVLTQLRAQGADPLGVTDDSRQLQRGDLFMAYPGDSADGRTHIADAVARGAAAVLWEDGDAFSWQPEWRLANLPAQGVRALCGPLAHAVFGQPSERLSLIAVTGTNGKTSISHWLAQAHPRPCASIGTLGAEFRNMLETTGLTTPEATTLARCLRRFANAGAQACALEASSIGIEEGRLDGAHVDVAIFTNLTRDHLDYHGTMEAYAAAKKRLFDWPDLRLAVINVDDPFGAELARQTTACRTVCYATQPDKGIGCANVLRAESIQETAEGMSFWLVIPEIPDMPDWPHGRAKIETGLLGRYNVSNLLAVAAVLADAGMTPREIAGRLHALTPPPGRLEKIGGADDPLIAVDYAHTPDALENALIALRGLAEARGGGLTVIFGCGGDRDAGKRPLMGEVAARLADRVVITSDNPRSEDPERIVEAIRVGAPDAEFIVDRAAAIRRTVLAVSSTEVILLAGKGHEPYQEIAGERRPFSDVAEVRAALAVRREVRS</sequence>
<evidence type="ECO:0000256" key="4">
    <source>
        <dbReference type="ARBA" id="ARBA00022984"/>
    </source>
</evidence>
<dbReference type="Pfam" id="PF01225">
    <property type="entry name" value="Mur_ligase"/>
    <property type="match status" value="1"/>
</dbReference>
<dbReference type="Gene3D" id="3.40.1390.10">
    <property type="entry name" value="MurE/MurF, N-terminal domain"/>
    <property type="match status" value="1"/>
</dbReference>
<dbReference type="Gene3D" id="3.40.1190.10">
    <property type="entry name" value="Mur-like, catalytic domain"/>
    <property type="match status" value="1"/>
</dbReference>
<feature type="binding site" evidence="7">
    <location>
        <position position="477"/>
    </location>
    <ligand>
        <name>meso-2,6-diaminopimelate</name>
        <dbReference type="ChEBI" id="CHEBI:57791"/>
    </ligand>
</feature>
<organism evidence="12 13">
    <name type="scientific">Dentiradicibacter hellwigii</name>
    <dbReference type="NCBI Taxonomy" id="3149053"/>
    <lineage>
        <taxon>Bacteria</taxon>
        <taxon>Pseudomonadati</taxon>
        <taxon>Pseudomonadota</taxon>
        <taxon>Betaproteobacteria</taxon>
        <taxon>Rhodocyclales</taxon>
        <taxon>Rhodocyclaceae</taxon>
        <taxon>Dentiradicibacter</taxon>
    </lineage>
</organism>
<dbReference type="InterPro" id="IPR005761">
    <property type="entry name" value="UDP-N-AcMur-Glu-dNH2Pim_ligase"/>
</dbReference>
<dbReference type="Gene3D" id="3.90.190.20">
    <property type="entry name" value="Mur ligase, C-terminal domain"/>
    <property type="match status" value="1"/>
</dbReference>
<dbReference type="NCBIfam" id="TIGR01085">
    <property type="entry name" value="murE"/>
    <property type="match status" value="1"/>
</dbReference>
<comment type="subcellular location">
    <subcellularLocation>
        <location evidence="7 8">Cytoplasm</location>
    </subcellularLocation>
</comment>
<comment type="caution">
    <text evidence="7">Lacks conserved residue(s) required for the propagation of feature annotation.</text>
</comment>
<dbReference type="InterPro" id="IPR004101">
    <property type="entry name" value="Mur_ligase_C"/>
</dbReference>
<dbReference type="InterPro" id="IPR000713">
    <property type="entry name" value="Mur_ligase_N"/>
</dbReference>
<keyword evidence="7" id="KW-0067">ATP-binding</keyword>
<dbReference type="NCBIfam" id="NF001126">
    <property type="entry name" value="PRK00139.1-4"/>
    <property type="match status" value="1"/>
</dbReference>
<dbReference type="InterPro" id="IPR035911">
    <property type="entry name" value="MurE/MurF_N"/>
</dbReference>
<dbReference type="InterPro" id="IPR036565">
    <property type="entry name" value="Mur-like_cat_sf"/>
</dbReference>
<feature type="short sequence motif" description="Meso-diaminopimelate recognition motif" evidence="7">
    <location>
        <begin position="425"/>
        <end position="428"/>
    </location>
</feature>
<keyword evidence="7" id="KW-0963">Cytoplasm</keyword>
<dbReference type="InterPro" id="IPR036615">
    <property type="entry name" value="Mur_ligase_C_dom_sf"/>
</dbReference>
<accession>A0ABV4UCV4</accession>
<keyword evidence="7" id="KW-0547">Nucleotide-binding</keyword>
<dbReference type="SUPFAM" id="SSF53623">
    <property type="entry name" value="MurD-like peptide ligases, catalytic domain"/>
    <property type="match status" value="1"/>
</dbReference>
<keyword evidence="7" id="KW-0460">Magnesium</keyword>
<evidence type="ECO:0000256" key="3">
    <source>
        <dbReference type="ARBA" id="ARBA00022960"/>
    </source>
</evidence>
<name>A0ABV4UCV4_9RHOO</name>
<feature type="binding site" evidence="7">
    <location>
        <begin position="117"/>
        <end position="123"/>
    </location>
    <ligand>
        <name>ATP</name>
        <dbReference type="ChEBI" id="CHEBI:30616"/>
    </ligand>
</feature>
<dbReference type="HAMAP" id="MF_00208">
    <property type="entry name" value="MurE"/>
    <property type="match status" value="1"/>
</dbReference>
<feature type="binding site" evidence="7">
    <location>
        <position position="401"/>
    </location>
    <ligand>
        <name>meso-2,6-diaminopimelate</name>
        <dbReference type="ChEBI" id="CHEBI:57791"/>
    </ligand>
</feature>
<dbReference type="GO" id="GO:0008765">
    <property type="term" value="F:UDP-N-acetylmuramoylalanyl-D-glutamate-2,6-diaminopimelate ligase activity"/>
    <property type="evidence" value="ECO:0007669"/>
    <property type="project" value="UniProtKB-EC"/>
</dbReference>
<feature type="modified residue" description="N6-carboxylysine" evidence="7">
    <location>
        <position position="223"/>
    </location>
</feature>
<feature type="binding site" evidence="7">
    <location>
        <position position="33"/>
    </location>
    <ligand>
        <name>UDP-N-acetyl-alpha-D-muramoyl-L-alanyl-D-glutamate</name>
        <dbReference type="ChEBI" id="CHEBI:83900"/>
    </ligand>
</feature>
<feature type="binding site" evidence="7">
    <location>
        <position position="183"/>
    </location>
    <ligand>
        <name>UDP-N-acetyl-alpha-D-muramoyl-L-alanyl-D-glutamate</name>
        <dbReference type="ChEBI" id="CHEBI:83900"/>
    </ligand>
</feature>
<keyword evidence="3 7" id="KW-0133">Cell shape</keyword>
<comment type="function">
    <text evidence="7">Catalyzes the addition of meso-diaminopimelic acid to the nucleotide precursor UDP-N-acetylmuramoyl-L-alanyl-D-glutamate (UMAG) in the biosynthesis of bacterial cell-wall peptidoglycan.</text>
</comment>
<evidence type="ECO:0000256" key="6">
    <source>
        <dbReference type="ARBA" id="ARBA00023316"/>
    </source>
</evidence>
<dbReference type="SUPFAM" id="SSF53244">
    <property type="entry name" value="MurD-like peptide ligases, peptide-binding domain"/>
    <property type="match status" value="1"/>
</dbReference>
<evidence type="ECO:0000256" key="7">
    <source>
        <dbReference type="HAMAP-Rule" id="MF_00208"/>
    </source>
</evidence>